<dbReference type="PANTHER" id="PTHR13847">
    <property type="entry name" value="SARCOSINE DEHYDROGENASE-RELATED"/>
    <property type="match status" value="1"/>
</dbReference>
<feature type="domain" description="FAD dependent oxidoreductase" evidence="2">
    <location>
        <begin position="5"/>
        <end position="328"/>
    </location>
</feature>
<dbReference type="GO" id="GO:0005737">
    <property type="term" value="C:cytoplasm"/>
    <property type="evidence" value="ECO:0007669"/>
    <property type="project" value="TreeGrafter"/>
</dbReference>
<name>A0A2T6BA10_9RHOB</name>
<evidence type="ECO:0000259" key="2">
    <source>
        <dbReference type="Pfam" id="PF01266"/>
    </source>
</evidence>
<dbReference type="OrthoDB" id="7818064at2"/>
<dbReference type="GO" id="GO:0016491">
    <property type="term" value="F:oxidoreductase activity"/>
    <property type="evidence" value="ECO:0007669"/>
    <property type="project" value="UniProtKB-KW"/>
</dbReference>
<dbReference type="Pfam" id="PF01266">
    <property type="entry name" value="DAO"/>
    <property type="match status" value="1"/>
</dbReference>
<dbReference type="RefSeq" id="WP_107974277.1">
    <property type="nucleotide sequence ID" value="NZ_BMEZ01000001.1"/>
</dbReference>
<comment type="caution">
    <text evidence="3">The sequence shown here is derived from an EMBL/GenBank/DDBJ whole genome shotgun (WGS) entry which is preliminary data.</text>
</comment>
<accession>A0A2T6BA10</accession>
<organism evidence="3 4">
    <name type="scientific">Allosediminivita pacifica</name>
    <dbReference type="NCBI Taxonomy" id="1267769"/>
    <lineage>
        <taxon>Bacteria</taxon>
        <taxon>Pseudomonadati</taxon>
        <taxon>Pseudomonadota</taxon>
        <taxon>Alphaproteobacteria</taxon>
        <taxon>Rhodobacterales</taxon>
        <taxon>Paracoccaceae</taxon>
        <taxon>Allosediminivita</taxon>
    </lineage>
</organism>
<proteinExistence type="predicted"/>
<evidence type="ECO:0000313" key="3">
    <source>
        <dbReference type="EMBL" id="PTX52899.1"/>
    </source>
</evidence>
<dbReference type="Gene3D" id="3.50.50.60">
    <property type="entry name" value="FAD/NAD(P)-binding domain"/>
    <property type="match status" value="2"/>
</dbReference>
<gene>
    <name evidence="3" type="ORF">C8N44_101190</name>
</gene>
<dbReference type="AlphaFoldDB" id="A0A2T6BA10"/>
<dbReference type="SUPFAM" id="SSF54373">
    <property type="entry name" value="FAD-linked reductases, C-terminal domain"/>
    <property type="match status" value="1"/>
</dbReference>
<keyword evidence="1" id="KW-0560">Oxidoreductase</keyword>
<dbReference type="SUPFAM" id="SSF51905">
    <property type="entry name" value="FAD/NAD(P)-binding domain"/>
    <property type="match status" value="1"/>
</dbReference>
<dbReference type="InterPro" id="IPR006076">
    <property type="entry name" value="FAD-dep_OxRdtase"/>
</dbReference>
<dbReference type="Proteomes" id="UP000244069">
    <property type="component" value="Unassembled WGS sequence"/>
</dbReference>
<dbReference type="EMBL" id="QBKN01000001">
    <property type="protein sequence ID" value="PTX52899.1"/>
    <property type="molecule type" value="Genomic_DNA"/>
</dbReference>
<protein>
    <submittedName>
        <fullName evidence="3">Glycine/D-amino acid oxidase-like deaminating enzyme</fullName>
    </submittedName>
</protein>
<evidence type="ECO:0000313" key="4">
    <source>
        <dbReference type="Proteomes" id="UP000244069"/>
    </source>
</evidence>
<sequence length="348" mass="36383">MTSPDITVRGAGIFGLACAWELTRRGARVRVVDPHGVAAGSSGGVVGALAPHVPENWNPKKAFQLESLLMAEDFWAEVAEAGGGAPGYARSGRLQPIADEAALDLAQARANTAADLWQGRATWQVIDAQDAGAFAPHSPTGKLIHDTLTARAHPRKACEALALALRAKGVEITPEAAETTPTLWATGWQGLLALNEDLGRKAGDGVKGQALLLGFAAPEAPQLFVDGLHVIPHADGTVAVGSTTESDFTDPTATDDQCDTLHARAVAALPALADAPILQRWAGVRPRARSRAPLLGPWPGRDGHYVANGGFKIGFGMAPKVATTMADLILEGRDTIPEGFHTQALKRA</sequence>
<dbReference type="InterPro" id="IPR036188">
    <property type="entry name" value="FAD/NAD-bd_sf"/>
</dbReference>
<keyword evidence="4" id="KW-1185">Reference proteome</keyword>
<dbReference type="PANTHER" id="PTHR13847:SF289">
    <property type="entry name" value="GLYCINE OXIDASE"/>
    <property type="match status" value="1"/>
</dbReference>
<evidence type="ECO:0000256" key="1">
    <source>
        <dbReference type="ARBA" id="ARBA00023002"/>
    </source>
</evidence>
<dbReference type="Gene3D" id="3.30.9.10">
    <property type="entry name" value="D-Amino Acid Oxidase, subunit A, domain 2"/>
    <property type="match status" value="2"/>
</dbReference>
<reference evidence="3 4" key="1">
    <citation type="submission" date="2018-04" db="EMBL/GenBank/DDBJ databases">
        <title>Genomic Encyclopedia of Archaeal and Bacterial Type Strains, Phase II (KMG-II): from individual species to whole genera.</title>
        <authorList>
            <person name="Goeker M."/>
        </authorList>
    </citation>
    <scope>NUCLEOTIDE SEQUENCE [LARGE SCALE GENOMIC DNA]</scope>
    <source>
        <strain evidence="3 4">DSM 29329</strain>
    </source>
</reference>